<organism evidence="1 2">
    <name type="scientific">Bryocella elongata</name>
    <dbReference type="NCBI Taxonomy" id="863522"/>
    <lineage>
        <taxon>Bacteria</taxon>
        <taxon>Pseudomonadati</taxon>
        <taxon>Acidobacteriota</taxon>
        <taxon>Terriglobia</taxon>
        <taxon>Terriglobales</taxon>
        <taxon>Acidobacteriaceae</taxon>
        <taxon>Bryocella</taxon>
    </lineage>
</organism>
<dbReference type="EMBL" id="FNVA01000006">
    <property type="protein sequence ID" value="SEG55811.1"/>
    <property type="molecule type" value="Genomic_DNA"/>
</dbReference>
<evidence type="ECO:0000313" key="2">
    <source>
        <dbReference type="Proteomes" id="UP000236728"/>
    </source>
</evidence>
<gene>
    <name evidence="1" type="ORF">SAMN05421819_3526</name>
</gene>
<protein>
    <submittedName>
        <fullName evidence="1">Uncharacterized protein</fullName>
    </submittedName>
</protein>
<dbReference type="Proteomes" id="UP000236728">
    <property type="component" value="Unassembled WGS sequence"/>
</dbReference>
<reference evidence="1 2" key="1">
    <citation type="submission" date="2016-10" db="EMBL/GenBank/DDBJ databases">
        <authorList>
            <person name="de Groot N.N."/>
        </authorList>
    </citation>
    <scope>NUCLEOTIDE SEQUENCE [LARGE SCALE GENOMIC DNA]</scope>
    <source>
        <strain evidence="1 2">DSM 22489</strain>
    </source>
</reference>
<accession>A0A1H6B4N6</accession>
<name>A0A1H6B4N6_9BACT</name>
<evidence type="ECO:0000313" key="1">
    <source>
        <dbReference type="EMBL" id="SEG55811.1"/>
    </source>
</evidence>
<sequence>MSPALTSPLPAEAASRSLVGETIEQVTPEDAELDTAAAEASALEGDDPLAGPSQKEFTDLLVRVAKIEERLDPKYRSLHHVLIGVAATAVVGWVAWVSFSIATIKQNVSDANSGKPLITALLDPKSPQQLQASLSTVIATVETAQVQGKRPDQKKVGELSAAMTHVVEQHPTLPQAWQAAAELVNYKFAADSQAIPQTDCNTATRQILPDISDLDERPLTKDSPPQPDGLLVDLKNCRLDLDDERFWTVGEGKSILIFQHDHPQYKDIVLRLSMVEIHYSGEKSLAPISRILFKNCRFVITSPTAIPSAPGRRIMTELLAATTNEGSVSAI</sequence>
<proteinExistence type="predicted"/>
<keyword evidence="2" id="KW-1185">Reference proteome</keyword>
<dbReference type="AlphaFoldDB" id="A0A1H6B4N6"/>